<dbReference type="SMART" id="SM00545">
    <property type="entry name" value="JmjN"/>
    <property type="match status" value="1"/>
</dbReference>
<dbReference type="GO" id="GO:0005634">
    <property type="term" value="C:nucleus"/>
    <property type="evidence" value="ECO:0007669"/>
    <property type="project" value="TreeGrafter"/>
</dbReference>
<comment type="catalytic activity">
    <reaction evidence="6">
        <text>N(6),N(6),N(6)-trimethyl-L-lysyl(9)-[histone H3] + 2 2-oxoglutarate + 2 O2 = N(6)-methyl-L-lysyl(9)-[histone H3] + 2 formaldehyde + 2 succinate + 2 CO2</text>
        <dbReference type="Rhea" id="RHEA:60200"/>
        <dbReference type="Rhea" id="RHEA-COMP:15538"/>
        <dbReference type="Rhea" id="RHEA-COMP:15542"/>
        <dbReference type="ChEBI" id="CHEBI:15379"/>
        <dbReference type="ChEBI" id="CHEBI:16526"/>
        <dbReference type="ChEBI" id="CHEBI:16810"/>
        <dbReference type="ChEBI" id="CHEBI:16842"/>
        <dbReference type="ChEBI" id="CHEBI:30031"/>
        <dbReference type="ChEBI" id="CHEBI:61929"/>
        <dbReference type="ChEBI" id="CHEBI:61961"/>
        <dbReference type="EC" id="1.14.11.66"/>
    </reaction>
</comment>
<dbReference type="PROSITE" id="PS51805">
    <property type="entry name" value="EPHD"/>
    <property type="match status" value="1"/>
</dbReference>
<feature type="compositionally biased region" description="Polar residues" evidence="7">
    <location>
        <begin position="225"/>
        <end position="236"/>
    </location>
</feature>
<proteinExistence type="inferred from homology"/>
<dbReference type="InterPro" id="IPR034732">
    <property type="entry name" value="EPHD"/>
</dbReference>
<dbReference type="SUPFAM" id="SSF51197">
    <property type="entry name" value="Clavaminate synthase-like"/>
    <property type="match status" value="1"/>
</dbReference>
<dbReference type="GO" id="GO:0140684">
    <property type="term" value="F:histone H3K9me2/H3K9me3 demethylase activity"/>
    <property type="evidence" value="ECO:0007669"/>
    <property type="project" value="UniProtKB-EC"/>
</dbReference>
<evidence type="ECO:0000256" key="4">
    <source>
        <dbReference type="ARBA" id="ARBA00022771"/>
    </source>
</evidence>
<evidence type="ECO:0000256" key="2">
    <source>
        <dbReference type="ARBA" id="ARBA00012900"/>
    </source>
</evidence>
<keyword evidence="4" id="KW-0863">Zinc-finger</keyword>
<evidence type="ECO:0000256" key="3">
    <source>
        <dbReference type="ARBA" id="ARBA00022723"/>
    </source>
</evidence>
<dbReference type="PANTHER" id="PTHR10694:SF7">
    <property type="entry name" value="[HISTONE H3]-TRIMETHYL-L-LYSINE(9) DEMETHYLASE"/>
    <property type="match status" value="1"/>
</dbReference>
<feature type="region of interest" description="Disordered" evidence="7">
    <location>
        <begin position="1037"/>
        <end position="1120"/>
    </location>
</feature>
<dbReference type="Gene3D" id="2.60.120.650">
    <property type="entry name" value="Cupin"/>
    <property type="match status" value="2"/>
</dbReference>
<feature type="compositionally biased region" description="Basic and acidic residues" evidence="7">
    <location>
        <begin position="566"/>
        <end position="577"/>
    </location>
</feature>
<keyword evidence="12" id="KW-1185">Reference proteome</keyword>
<evidence type="ECO:0000259" key="8">
    <source>
        <dbReference type="PROSITE" id="PS51183"/>
    </source>
</evidence>
<dbReference type="STRING" id="2316362.A0A4Q2DKG0"/>
<feature type="region of interest" description="Disordered" evidence="7">
    <location>
        <begin position="1"/>
        <end position="60"/>
    </location>
</feature>
<comment type="caution">
    <text evidence="11">The sequence shown here is derived from an EMBL/GenBank/DDBJ whole genome shotgun (WGS) entry which is preliminary data.</text>
</comment>
<dbReference type="GO" id="GO:0008270">
    <property type="term" value="F:zinc ion binding"/>
    <property type="evidence" value="ECO:0007669"/>
    <property type="project" value="UniProtKB-KW"/>
</dbReference>
<feature type="domain" description="JmjC" evidence="9">
    <location>
        <begin position="322"/>
        <end position="488"/>
    </location>
</feature>
<feature type="region of interest" description="Disordered" evidence="7">
    <location>
        <begin position="165"/>
        <end position="252"/>
    </location>
</feature>
<feature type="compositionally biased region" description="Low complexity" evidence="7">
    <location>
        <begin position="590"/>
        <end position="607"/>
    </location>
</feature>
<feature type="region of interest" description="Disordered" evidence="7">
    <location>
        <begin position="1136"/>
        <end position="1182"/>
    </location>
</feature>
<feature type="compositionally biased region" description="Pro residues" evidence="7">
    <location>
        <begin position="942"/>
        <end position="953"/>
    </location>
</feature>
<dbReference type="OrthoDB" id="9547406at2759"/>
<sequence>MSVSSRCSTLTPCRSPTPEPPIVQPDHFYGSEGIQFPPSPKSDGKTWLDPSDDPTASRGIPVFRPTMEQFRDFEGYMEKINCWGQRSGIVKVIPPREWTESVPSIMPQLKEVKIKTPIEQHMLGSGGLFRQQNMEKRKVMSVREWVELCNKEEYRAPAVHEVGLESRSLHPRASLHRPRRAKKKEASNREPEPSIKEEPLDDQVSSVPSPPSSNGAASPVAGTPAPSTRNGKQAKNATKPAQKAKRVAQSREVRQANLAERAARDVEFLETFEPDQDWLPHNASPEDYTPEFCQKLERHYWRNCGLGRAPWYGADTQGTLFTDDTTVWNVGHLPSALDRLLPASDKGLPGVNTPYLYFGMWRATFAWHVEDMDLYSINYIHFGAPKFWYAIPQAKASALEHAMRTYFPKDTSQCHQFLRHKSFLVSPTTLAKSSCRPNHLVQHSGEFVITYPRGYHAGFNLGLNCAESVNFALECWIELGRVAKACECVPDSVRINVDQLLQDRAEEQQDALEPPATRQPLAVTAERTPKSKRSHKKKPAETQAPAPIKQEVPDRVIPPLKISRKRAVEEKEKEAQPKLKKIKLSPKRPAPSTSITLPPSSLASSSKPPQPKISVTLKLGPRPAEPEPYPCCLCVSMNKEGLLPVHDPPLNRKDAVDAANNPKVWMAHELCASIIPETWVDDFEIVGGTRQRMVFGVDAIVKDRWNLKCSACTRARPKGHGAPVQCTKGKCPKAFHVTCAQDVQAHSTLFAIVREVEKEVVLLEPSTTIAPLGTMAMQIDSNIFQPMVMPNSEEHVLKVIRKLEVQILCAQHNPAVTAQKRASKQEKIKQDLLSLPSMSRIKIRVSSGVFEVSLIRVIEENGSVEVLWDRGTKREFKWGSVVFGSTDGPVLQKPSEANPLAVSIERSVSVAESSMTPVHSYPSVTAATSDVSNPPSSSNASPPCPPSHQPTPPANSQNATASGYLPFPQQRIAPYDYWPYATQQVPYGYAPATYPYSYPAYYSGTTPYQNTASYGVYPYAQAAAAAAFNPGTTTQYRSGGLQWQRPYQGPNPAAATSETTISQPAMSQEGATIANENSSYVNRPPSSAQSPSPSSDIVEGTTLNEKPPVNRSSSDTSQMPEATTLVASTSQICVAPEPSTTSSLTSVSAASTPTLPTPPVPPGQNDLSADPTSTTPPPPFFQAGSQELAALAHLPPDQLTELLSQNPQLRDVVLAALNSSYPS</sequence>
<feature type="domain" description="PHD-type" evidence="10">
    <location>
        <begin position="637"/>
        <end position="768"/>
    </location>
</feature>
<feature type="compositionally biased region" description="Low complexity" evidence="7">
    <location>
        <begin position="1138"/>
        <end position="1154"/>
    </location>
</feature>
<accession>A0A4Q2DKG0</accession>
<evidence type="ECO:0000256" key="6">
    <source>
        <dbReference type="ARBA" id="ARBA00049349"/>
    </source>
</evidence>
<feature type="compositionally biased region" description="Polar residues" evidence="7">
    <location>
        <begin position="1054"/>
        <end position="1081"/>
    </location>
</feature>
<feature type="compositionally biased region" description="Polar residues" evidence="7">
    <location>
        <begin position="1110"/>
        <end position="1120"/>
    </location>
</feature>
<dbReference type="Pfam" id="PF02375">
    <property type="entry name" value="JmjN"/>
    <property type="match status" value="1"/>
</dbReference>
<feature type="compositionally biased region" description="Basic and acidic residues" evidence="7">
    <location>
        <begin position="184"/>
        <end position="198"/>
    </location>
</feature>
<feature type="compositionally biased region" description="Low complexity" evidence="7">
    <location>
        <begin position="204"/>
        <end position="222"/>
    </location>
</feature>
<gene>
    <name evidence="11" type="ORF">EST38_g6657</name>
</gene>
<reference evidence="11 12" key="1">
    <citation type="submission" date="2019-01" db="EMBL/GenBank/DDBJ databases">
        <title>Draft genome sequence of Psathyrella aberdarensis IHI B618.</title>
        <authorList>
            <person name="Buettner E."/>
            <person name="Kellner H."/>
        </authorList>
    </citation>
    <scope>NUCLEOTIDE SEQUENCE [LARGE SCALE GENOMIC DNA]</scope>
    <source>
        <strain evidence="11 12">IHI B618</strain>
    </source>
</reference>
<dbReference type="PROSITE" id="PS51184">
    <property type="entry name" value="JMJC"/>
    <property type="match status" value="1"/>
</dbReference>
<feature type="region of interest" description="Disordered" evidence="7">
    <location>
        <begin position="507"/>
        <end position="612"/>
    </location>
</feature>
<dbReference type="PROSITE" id="PS51183">
    <property type="entry name" value="JMJN"/>
    <property type="match status" value="1"/>
</dbReference>
<dbReference type="CDD" id="cd15571">
    <property type="entry name" value="ePHD"/>
    <property type="match status" value="1"/>
</dbReference>
<feature type="compositionally biased region" description="Low complexity" evidence="7">
    <location>
        <begin position="932"/>
        <end position="941"/>
    </location>
</feature>
<feature type="domain" description="JmjN" evidence="8">
    <location>
        <begin position="60"/>
        <end position="101"/>
    </location>
</feature>
<comment type="similarity">
    <text evidence="1">Belongs to the JHDM3 histone demethylase family.</text>
</comment>
<evidence type="ECO:0000256" key="1">
    <source>
        <dbReference type="ARBA" id="ARBA00009711"/>
    </source>
</evidence>
<evidence type="ECO:0000259" key="9">
    <source>
        <dbReference type="PROSITE" id="PS51184"/>
    </source>
</evidence>
<protein>
    <recommendedName>
        <fullName evidence="2">[histone H3]-trimethyl-L-lysine(9) demethylase</fullName>
        <ecNumber evidence="2">1.14.11.66</ecNumber>
    </recommendedName>
</protein>
<evidence type="ECO:0000256" key="7">
    <source>
        <dbReference type="SAM" id="MobiDB-lite"/>
    </source>
</evidence>
<dbReference type="Gene3D" id="3.30.40.10">
    <property type="entry name" value="Zinc/RING finger domain, C3HC4 (zinc finger)"/>
    <property type="match status" value="1"/>
</dbReference>
<dbReference type="Pfam" id="PF02373">
    <property type="entry name" value="JmjC"/>
    <property type="match status" value="1"/>
</dbReference>
<keyword evidence="3" id="KW-0479">Metal-binding</keyword>
<dbReference type="Proteomes" id="UP000290288">
    <property type="component" value="Unassembled WGS sequence"/>
</dbReference>
<dbReference type="Pfam" id="PF13771">
    <property type="entry name" value="zf-HC5HC2H"/>
    <property type="match status" value="1"/>
</dbReference>
<evidence type="ECO:0000313" key="12">
    <source>
        <dbReference type="Proteomes" id="UP000290288"/>
    </source>
</evidence>
<feature type="compositionally biased region" description="Low complexity" evidence="7">
    <location>
        <begin position="1084"/>
        <end position="1095"/>
    </location>
</feature>
<feature type="region of interest" description="Disordered" evidence="7">
    <location>
        <begin position="924"/>
        <end position="962"/>
    </location>
</feature>
<evidence type="ECO:0000259" key="10">
    <source>
        <dbReference type="PROSITE" id="PS51805"/>
    </source>
</evidence>
<dbReference type="GO" id="GO:0051864">
    <property type="term" value="F:histone H3K36 demethylase activity"/>
    <property type="evidence" value="ECO:0007669"/>
    <property type="project" value="TreeGrafter"/>
</dbReference>
<dbReference type="PANTHER" id="PTHR10694">
    <property type="entry name" value="LYSINE-SPECIFIC DEMETHYLASE"/>
    <property type="match status" value="1"/>
</dbReference>
<dbReference type="InterPro" id="IPR003347">
    <property type="entry name" value="JmjC_dom"/>
</dbReference>
<dbReference type="InterPro" id="IPR013083">
    <property type="entry name" value="Znf_RING/FYVE/PHD"/>
</dbReference>
<feature type="compositionally biased region" description="Polar residues" evidence="7">
    <location>
        <begin position="1"/>
        <end position="14"/>
    </location>
</feature>
<dbReference type="GO" id="GO:0010468">
    <property type="term" value="P:regulation of gene expression"/>
    <property type="evidence" value="ECO:0007669"/>
    <property type="project" value="TreeGrafter"/>
</dbReference>
<dbReference type="EMBL" id="SDEE01000216">
    <property type="protein sequence ID" value="RXW19195.1"/>
    <property type="molecule type" value="Genomic_DNA"/>
</dbReference>
<dbReference type="EC" id="1.14.11.66" evidence="2"/>
<name>A0A4Q2DKG0_9AGAR</name>
<dbReference type="AlphaFoldDB" id="A0A4Q2DKG0"/>
<keyword evidence="5" id="KW-0862">Zinc</keyword>
<dbReference type="InterPro" id="IPR003349">
    <property type="entry name" value="JmjN"/>
</dbReference>
<organism evidence="11 12">
    <name type="scientific">Candolleomyces aberdarensis</name>
    <dbReference type="NCBI Taxonomy" id="2316362"/>
    <lineage>
        <taxon>Eukaryota</taxon>
        <taxon>Fungi</taxon>
        <taxon>Dikarya</taxon>
        <taxon>Basidiomycota</taxon>
        <taxon>Agaricomycotina</taxon>
        <taxon>Agaricomycetes</taxon>
        <taxon>Agaricomycetidae</taxon>
        <taxon>Agaricales</taxon>
        <taxon>Agaricineae</taxon>
        <taxon>Psathyrellaceae</taxon>
        <taxon>Candolleomyces</taxon>
    </lineage>
</organism>
<feature type="compositionally biased region" description="Basic residues" evidence="7">
    <location>
        <begin position="169"/>
        <end position="183"/>
    </location>
</feature>
<dbReference type="GO" id="GO:0000785">
    <property type="term" value="C:chromatin"/>
    <property type="evidence" value="ECO:0007669"/>
    <property type="project" value="TreeGrafter"/>
</dbReference>
<evidence type="ECO:0000313" key="11">
    <source>
        <dbReference type="EMBL" id="RXW19195.1"/>
    </source>
</evidence>
<evidence type="ECO:0000256" key="5">
    <source>
        <dbReference type="ARBA" id="ARBA00022833"/>
    </source>
</evidence>
<dbReference type="SMART" id="SM00558">
    <property type="entry name" value="JmjC"/>
    <property type="match status" value="1"/>
</dbReference>